<reference evidence="1 2" key="1">
    <citation type="submission" date="2016-10" db="EMBL/GenBank/DDBJ databases">
        <title>Genome sequence of the ascomycete fungus Penicillium subrubescens.</title>
        <authorList>
            <person name="De Vries R.P."/>
            <person name="Peng M."/>
            <person name="Dilokpimol A."/>
            <person name="Hilden K."/>
            <person name="Makela M.R."/>
            <person name="Grigoriev I."/>
            <person name="Riley R."/>
            <person name="Granchi Z."/>
        </authorList>
    </citation>
    <scope>NUCLEOTIDE SEQUENCE [LARGE SCALE GENOMIC DNA]</scope>
    <source>
        <strain evidence="1 2">CBS 132785</strain>
    </source>
</reference>
<keyword evidence="2" id="KW-1185">Reference proteome</keyword>
<sequence length="253" mass="28593">MPPGTRTTARPLLDNPVFMIILWCMHCLRTTIAEWDVTLGLPFAVECVRDAKASVSCKQCSGRASTCIPAATAMLGDCQDLNLVFAWARRVFWTVDPADPEQFVEWPYPSEVRRKVAEFMKELAHCFDVSEQAHRKEHRLTGNKAHVKQNHADYNAFLVARRSELPSVPAPSPLDTKEEKAARFSKRLLRLLPGDEGYITWTLGKRAFFDGVSQVVREAQDDRDSDNDSNVSIGGDELEERTMIDFPLPLEEI</sequence>
<dbReference type="AlphaFoldDB" id="A0A1Q5UFS5"/>
<dbReference type="EMBL" id="MNBE01000292">
    <property type="protein sequence ID" value="OKP11303.1"/>
    <property type="molecule type" value="Genomic_DNA"/>
</dbReference>
<proteinExistence type="predicted"/>
<dbReference type="Proteomes" id="UP000186955">
    <property type="component" value="Unassembled WGS sequence"/>
</dbReference>
<organism evidence="1 2">
    <name type="scientific">Penicillium subrubescens</name>
    <dbReference type="NCBI Taxonomy" id="1316194"/>
    <lineage>
        <taxon>Eukaryota</taxon>
        <taxon>Fungi</taxon>
        <taxon>Dikarya</taxon>
        <taxon>Ascomycota</taxon>
        <taxon>Pezizomycotina</taxon>
        <taxon>Eurotiomycetes</taxon>
        <taxon>Eurotiomycetidae</taxon>
        <taxon>Eurotiales</taxon>
        <taxon>Aspergillaceae</taxon>
        <taxon>Penicillium</taxon>
    </lineage>
</organism>
<name>A0A1Q5UFS5_9EURO</name>
<dbReference type="STRING" id="1316194.A0A1Q5UFS5"/>
<evidence type="ECO:0000313" key="2">
    <source>
        <dbReference type="Proteomes" id="UP000186955"/>
    </source>
</evidence>
<evidence type="ECO:0000313" key="1">
    <source>
        <dbReference type="EMBL" id="OKP11303.1"/>
    </source>
</evidence>
<comment type="caution">
    <text evidence="1">The sequence shown here is derived from an EMBL/GenBank/DDBJ whole genome shotgun (WGS) entry which is preliminary data.</text>
</comment>
<gene>
    <name evidence="1" type="ORF">PENSUB_3188</name>
</gene>
<protein>
    <submittedName>
        <fullName evidence="1">Uncharacterized protein</fullName>
    </submittedName>
</protein>
<accession>A0A1Q5UFS5</accession>